<reference evidence="1 2" key="1">
    <citation type="submission" date="2019-03" db="EMBL/GenBank/DDBJ databases">
        <title>First draft genome of Liparis tanakae, snailfish: a comprehensive survey of snailfish specific genes.</title>
        <authorList>
            <person name="Kim W."/>
            <person name="Song I."/>
            <person name="Jeong J.-H."/>
            <person name="Kim D."/>
            <person name="Kim S."/>
            <person name="Ryu S."/>
            <person name="Song J.Y."/>
            <person name="Lee S.K."/>
        </authorList>
    </citation>
    <scope>NUCLEOTIDE SEQUENCE [LARGE SCALE GENOMIC DNA]</scope>
    <source>
        <tissue evidence="1">Muscle</tissue>
    </source>
</reference>
<protein>
    <submittedName>
        <fullName evidence="1">Uncharacterized protein</fullName>
    </submittedName>
</protein>
<dbReference type="EMBL" id="SRLO01000040">
    <property type="protein sequence ID" value="TNN82251.1"/>
    <property type="molecule type" value="Genomic_DNA"/>
</dbReference>
<accession>A0A4Z2IWW7</accession>
<evidence type="ECO:0000313" key="2">
    <source>
        <dbReference type="Proteomes" id="UP000314294"/>
    </source>
</evidence>
<dbReference type="AlphaFoldDB" id="A0A4Z2IWW7"/>
<sequence length="166" mass="18938">MTPKVRGLQSIHITQHPPLQLVPLFLVFASQAGVQRLQLRLIGLLQHRLQPLEVGLSFGLLGRRRGDKRRFVFGFQLHGRRRQPASVTGTESVALRPVFGVQRYEHDFEGVKPPTSSYDRDSRLSRLHRAHLSWARLRSSSPRSWSSALPVILGLQPLTQRQDLWA</sequence>
<dbReference type="Proteomes" id="UP000314294">
    <property type="component" value="Unassembled WGS sequence"/>
</dbReference>
<proteinExistence type="predicted"/>
<comment type="caution">
    <text evidence="1">The sequence shown here is derived from an EMBL/GenBank/DDBJ whole genome shotgun (WGS) entry which is preliminary data.</text>
</comment>
<name>A0A4Z2IWW7_9TELE</name>
<evidence type="ECO:0000313" key="1">
    <source>
        <dbReference type="EMBL" id="TNN82251.1"/>
    </source>
</evidence>
<organism evidence="1 2">
    <name type="scientific">Liparis tanakae</name>
    <name type="common">Tanaka's snailfish</name>
    <dbReference type="NCBI Taxonomy" id="230148"/>
    <lineage>
        <taxon>Eukaryota</taxon>
        <taxon>Metazoa</taxon>
        <taxon>Chordata</taxon>
        <taxon>Craniata</taxon>
        <taxon>Vertebrata</taxon>
        <taxon>Euteleostomi</taxon>
        <taxon>Actinopterygii</taxon>
        <taxon>Neopterygii</taxon>
        <taxon>Teleostei</taxon>
        <taxon>Neoteleostei</taxon>
        <taxon>Acanthomorphata</taxon>
        <taxon>Eupercaria</taxon>
        <taxon>Perciformes</taxon>
        <taxon>Cottioidei</taxon>
        <taxon>Cottales</taxon>
        <taxon>Liparidae</taxon>
        <taxon>Liparis</taxon>
    </lineage>
</organism>
<keyword evidence="2" id="KW-1185">Reference proteome</keyword>
<gene>
    <name evidence="1" type="ORF">EYF80_007371</name>
</gene>